<dbReference type="PANTHER" id="PTHR10039">
    <property type="entry name" value="AMELOGENIN"/>
    <property type="match status" value="1"/>
</dbReference>
<evidence type="ECO:0000259" key="2">
    <source>
        <dbReference type="Pfam" id="PF24883"/>
    </source>
</evidence>
<reference evidence="3 4" key="1">
    <citation type="submission" date="2018-06" db="EMBL/GenBank/DDBJ databases">
        <title>A transcriptomic atlas of mushroom development highlights an independent origin of complex multicellularity.</title>
        <authorList>
            <consortium name="DOE Joint Genome Institute"/>
            <person name="Krizsan K."/>
            <person name="Almasi E."/>
            <person name="Merenyi Z."/>
            <person name="Sahu N."/>
            <person name="Viragh M."/>
            <person name="Koszo T."/>
            <person name="Mondo S."/>
            <person name="Kiss B."/>
            <person name="Balint B."/>
            <person name="Kues U."/>
            <person name="Barry K."/>
            <person name="Hegedus J.C."/>
            <person name="Henrissat B."/>
            <person name="Johnson J."/>
            <person name="Lipzen A."/>
            <person name="Ohm R."/>
            <person name="Nagy I."/>
            <person name="Pangilinan J."/>
            <person name="Yan J."/>
            <person name="Xiong Y."/>
            <person name="Grigoriev I.V."/>
            <person name="Hibbett D.S."/>
            <person name="Nagy L.G."/>
        </authorList>
    </citation>
    <scope>NUCLEOTIDE SEQUENCE [LARGE SCALE GENOMIC DNA]</scope>
    <source>
        <strain evidence="3 4">SZMC22713</strain>
    </source>
</reference>
<dbReference type="SUPFAM" id="SSF52540">
    <property type="entry name" value="P-loop containing nucleoside triphosphate hydrolases"/>
    <property type="match status" value="1"/>
</dbReference>
<name>A0A4Y7PJ84_9AGAM</name>
<dbReference type="STRING" id="50990.A0A4Y7PJ84"/>
<dbReference type="InterPro" id="IPR027417">
    <property type="entry name" value="P-loop_NTPase"/>
</dbReference>
<gene>
    <name evidence="3" type="ORF">BD410DRAFT_687578</name>
</gene>
<dbReference type="Gene3D" id="3.40.50.300">
    <property type="entry name" value="P-loop containing nucleotide triphosphate hydrolases"/>
    <property type="match status" value="1"/>
</dbReference>
<keyword evidence="1" id="KW-0677">Repeat</keyword>
<evidence type="ECO:0000256" key="1">
    <source>
        <dbReference type="ARBA" id="ARBA00022737"/>
    </source>
</evidence>
<dbReference type="EMBL" id="ML170300">
    <property type="protein sequence ID" value="TDL14912.1"/>
    <property type="molecule type" value="Genomic_DNA"/>
</dbReference>
<dbReference type="Proteomes" id="UP000294933">
    <property type="component" value="Unassembled WGS sequence"/>
</dbReference>
<dbReference type="Pfam" id="PF24883">
    <property type="entry name" value="NPHP3_N"/>
    <property type="match status" value="1"/>
</dbReference>
<dbReference type="AlphaFoldDB" id="A0A4Y7PJ84"/>
<organism evidence="3 4">
    <name type="scientific">Rickenella mellea</name>
    <dbReference type="NCBI Taxonomy" id="50990"/>
    <lineage>
        <taxon>Eukaryota</taxon>
        <taxon>Fungi</taxon>
        <taxon>Dikarya</taxon>
        <taxon>Basidiomycota</taxon>
        <taxon>Agaricomycotina</taxon>
        <taxon>Agaricomycetes</taxon>
        <taxon>Hymenochaetales</taxon>
        <taxon>Rickenellaceae</taxon>
        <taxon>Rickenella</taxon>
    </lineage>
</organism>
<feature type="non-terminal residue" evidence="3">
    <location>
        <position position="310"/>
    </location>
</feature>
<keyword evidence="4" id="KW-1185">Reference proteome</keyword>
<dbReference type="InterPro" id="IPR056884">
    <property type="entry name" value="NPHP3-like_N"/>
</dbReference>
<evidence type="ECO:0000313" key="3">
    <source>
        <dbReference type="EMBL" id="TDL14912.1"/>
    </source>
</evidence>
<proteinExistence type="predicted"/>
<protein>
    <recommendedName>
        <fullName evidence="2">Nephrocystin 3-like N-terminal domain-containing protein</fullName>
    </recommendedName>
</protein>
<feature type="non-terminal residue" evidence="3">
    <location>
        <position position="1"/>
    </location>
</feature>
<evidence type="ECO:0000313" key="4">
    <source>
        <dbReference type="Proteomes" id="UP000294933"/>
    </source>
</evidence>
<dbReference type="VEuPathDB" id="FungiDB:BD410DRAFT_687578"/>
<feature type="domain" description="Nephrocystin 3-like N-terminal" evidence="2">
    <location>
        <begin position="26"/>
        <end position="182"/>
    </location>
</feature>
<accession>A0A4Y7PJ84</accession>
<sequence>SAAYNSLQRDFRTGCLSGTRQYPLSAVHEWVQSPTPPLFWLNGLAGTGKTTIAHSVAEYYDERGQLGASFFFSRDQQDRRDTRQVISTIAYQLGKAYPKVREHIAAAIKNQNPLHSNSRTQFRQLIFEPLSTLSRQNSQPTVVVIDALDESDDHTAAANIVELLATELRDTDLPLKFFVTSRPEKDLRSKFLAESVSSGTQTLVLHDIDIGIVQDDIKLFLQVRLTGIAKKHRDVIPQKPFKWPTEAEVDALTERAGGLFIFASTVVGFLDESSYRAPERLSSILNAKPTASSSNLNPYANLDKLYHQIL</sequence>
<dbReference type="OrthoDB" id="5967843at2759"/>